<reference evidence="7" key="2">
    <citation type="submission" date="2020-05" db="UniProtKB">
        <authorList>
            <consortium name="EnsemblMetazoa"/>
        </authorList>
    </citation>
    <scope>IDENTIFICATION</scope>
    <source>
        <strain evidence="7">LVP_AGWG</strain>
    </source>
</reference>
<dbReference type="SMART" id="SM00868">
    <property type="entry name" value="zf-AD"/>
    <property type="match status" value="1"/>
</dbReference>
<dbReference type="FunFam" id="3.30.160.60:FF:000202">
    <property type="entry name" value="Zinc finger protein 574"/>
    <property type="match status" value="1"/>
</dbReference>
<dbReference type="OrthoDB" id="8117402at2759"/>
<keyword evidence="8" id="KW-1185">Reference proteome</keyword>
<dbReference type="PROSITE" id="PS00028">
    <property type="entry name" value="ZINC_FINGER_C2H2_1"/>
    <property type="match status" value="3"/>
</dbReference>
<keyword evidence="3" id="KW-0863">Zinc-finger</keyword>
<dbReference type="GO" id="GO:0008270">
    <property type="term" value="F:zinc ion binding"/>
    <property type="evidence" value="ECO:0007669"/>
    <property type="project" value="UniProtKB-KW"/>
</dbReference>
<proteinExistence type="predicted"/>
<dbReference type="InterPro" id="IPR036236">
    <property type="entry name" value="Znf_C2H2_sf"/>
</dbReference>
<evidence type="ECO:0000256" key="2">
    <source>
        <dbReference type="ARBA" id="ARBA00022737"/>
    </source>
</evidence>
<dbReference type="InterPro" id="IPR012934">
    <property type="entry name" value="Znf_AD"/>
</dbReference>
<dbReference type="PANTHER" id="PTHR24379">
    <property type="entry name" value="KRAB AND ZINC FINGER DOMAIN-CONTAINING"/>
    <property type="match status" value="1"/>
</dbReference>
<feature type="region of interest" description="Disordered" evidence="5">
    <location>
        <begin position="123"/>
        <end position="200"/>
    </location>
</feature>
<accession>A0A1S4G347</accession>
<dbReference type="AlphaFoldDB" id="A0A1S4G347"/>
<dbReference type="SUPFAM" id="SSF57667">
    <property type="entry name" value="beta-beta-alpha zinc fingers"/>
    <property type="match status" value="3"/>
</dbReference>
<dbReference type="Proteomes" id="UP000008820">
    <property type="component" value="Chromosome 2"/>
</dbReference>
<feature type="domain" description="C2H2-type" evidence="6">
    <location>
        <begin position="361"/>
        <end position="389"/>
    </location>
</feature>
<dbReference type="InterPro" id="IPR013087">
    <property type="entry name" value="Znf_C2H2_type"/>
</dbReference>
<dbReference type="VEuPathDB" id="VectorBase:AAEL015003"/>
<dbReference type="Pfam" id="PF00096">
    <property type="entry name" value="zf-C2H2"/>
    <property type="match status" value="1"/>
</dbReference>
<reference evidence="7 8" key="1">
    <citation type="submission" date="2017-06" db="EMBL/GenBank/DDBJ databases">
        <title>Aedes aegypti genome working group (AGWG) sequencing and assembly.</title>
        <authorList>
            <consortium name="Aedes aegypti Genome Working Group (AGWG)"/>
            <person name="Matthews B.J."/>
        </authorList>
    </citation>
    <scope>NUCLEOTIDE SEQUENCE [LARGE SCALE GENOMIC DNA]</scope>
    <source>
        <strain evidence="7 8">LVP_AGWG</strain>
    </source>
</reference>
<evidence type="ECO:0000256" key="1">
    <source>
        <dbReference type="ARBA" id="ARBA00022723"/>
    </source>
</evidence>
<feature type="domain" description="C2H2-type" evidence="6">
    <location>
        <begin position="305"/>
        <end position="332"/>
    </location>
</feature>
<gene>
    <name evidence="7" type="primary">5578242</name>
</gene>
<keyword evidence="2" id="KW-0677">Repeat</keyword>
<dbReference type="EnsemblMetazoa" id="AAEL015003-RA">
    <property type="protein sequence ID" value="AAEL015003-PA"/>
    <property type="gene ID" value="AAEL015003"/>
</dbReference>
<feature type="domain" description="C2H2-type" evidence="6">
    <location>
        <begin position="248"/>
        <end position="276"/>
    </location>
</feature>
<dbReference type="SMART" id="SM00355">
    <property type="entry name" value="ZnF_C2H2"/>
    <property type="match status" value="6"/>
</dbReference>
<evidence type="ECO:0000256" key="5">
    <source>
        <dbReference type="SAM" id="MobiDB-lite"/>
    </source>
</evidence>
<feature type="compositionally biased region" description="Polar residues" evidence="5">
    <location>
        <begin position="138"/>
        <end position="163"/>
    </location>
</feature>
<dbReference type="PROSITE" id="PS50157">
    <property type="entry name" value="ZINC_FINGER_C2H2_2"/>
    <property type="match status" value="4"/>
</dbReference>
<feature type="domain" description="C2H2-type" evidence="6">
    <location>
        <begin position="333"/>
        <end position="360"/>
    </location>
</feature>
<keyword evidence="1" id="KW-0479">Metal-binding</keyword>
<evidence type="ECO:0000256" key="3">
    <source>
        <dbReference type="ARBA" id="ARBA00022771"/>
    </source>
</evidence>
<evidence type="ECO:0000313" key="8">
    <source>
        <dbReference type="Proteomes" id="UP000008820"/>
    </source>
</evidence>
<protein>
    <recommendedName>
        <fullName evidence="6">C2H2-type domain-containing protein</fullName>
    </recommendedName>
</protein>
<dbReference type="PANTHER" id="PTHR24379:SF121">
    <property type="entry name" value="C2H2-TYPE DOMAIN-CONTAINING PROTEIN"/>
    <property type="match status" value="1"/>
</dbReference>
<sequence>MSENKRKKPRRRQRSGVARCRLCREVCEPNKLLWNRDFREKLQDIACFWIKINPGCRKYNVCRSCQTEVEEYYSFKKQCRHYLREGVLSTLEDDDQPDSMLNSLLENCSEEVTLPPDTLESLAGTSFDLPLNDHNYSEGATESTNDYIQEQPKPKNQQKSTLNPKDVSNDVQAAEDPEHQESTKKLRPYRRKFRQTEEEKSMTPEEYKRYYRKIQLEGYKRVCDICGKSIDPQRMESHINRHKGVEPYSCEECGLPFHCRANLRKHITRSHAKGQEIACELCDKVSVSEIAHKQHLRAVHSEKKFQCTLCHVKTVTQYALDSHMDIHNQRRDYVCPHCGKAFYRRYVLNIHLRTHSGETPYKCHVCAEAFVHRRIYVMHMKKLHPEEPMMRVDGLKALKEALKQKGD</sequence>
<evidence type="ECO:0000259" key="6">
    <source>
        <dbReference type="PROSITE" id="PS50157"/>
    </source>
</evidence>
<dbReference type="Gene3D" id="3.30.160.60">
    <property type="entry name" value="Classic Zinc Finger"/>
    <property type="match status" value="4"/>
</dbReference>
<dbReference type="InParanoid" id="A0A1S4G347"/>
<evidence type="ECO:0000256" key="4">
    <source>
        <dbReference type="ARBA" id="ARBA00022833"/>
    </source>
</evidence>
<dbReference type="GO" id="GO:0005634">
    <property type="term" value="C:nucleus"/>
    <property type="evidence" value="ECO:0007669"/>
    <property type="project" value="InterPro"/>
</dbReference>
<evidence type="ECO:0000313" key="7">
    <source>
        <dbReference type="EnsemblMetazoa" id="AAEL015003-PA"/>
    </source>
</evidence>
<keyword evidence="4" id="KW-0862">Zinc</keyword>
<dbReference type="GO" id="GO:0032502">
    <property type="term" value="P:developmental process"/>
    <property type="evidence" value="ECO:0007669"/>
    <property type="project" value="UniProtKB-ARBA"/>
</dbReference>
<organism evidence="7 8">
    <name type="scientific">Aedes aegypti</name>
    <name type="common">Yellowfever mosquito</name>
    <name type="synonym">Culex aegypti</name>
    <dbReference type="NCBI Taxonomy" id="7159"/>
    <lineage>
        <taxon>Eukaryota</taxon>
        <taxon>Metazoa</taxon>
        <taxon>Ecdysozoa</taxon>
        <taxon>Arthropoda</taxon>
        <taxon>Hexapoda</taxon>
        <taxon>Insecta</taxon>
        <taxon>Pterygota</taxon>
        <taxon>Neoptera</taxon>
        <taxon>Endopterygota</taxon>
        <taxon>Diptera</taxon>
        <taxon>Nematocera</taxon>
        <taxon>Culicoidea</taxon>
        <taxon>Culicidae</taxon>
        <taxon>Culicinae</taxon>
        <taxon>Aedini</taxon>
        <taxon>Aedes</taxon>
        <taxon>Stegomyia</taxon>
    </lineage>
</organism>
<name>A0A1S4G347_AEDAE</name>